<evidence type="ECO:0000256" key="3">
    <source>
        <dbReference type="ARBA" id="ARBA00022692"/>
    </source>
</evidence>
<evidence type="ECO:0000259" key="6">
    <source>
        <dbReference type="Pfam" id="PF07970"/>
    </source>
</evidence>
<dbReference type="RefSeq" id="XP_042921762.1">
    <property type="nucleotide sequence ID" value="XM_043064761.1"/>
</dbReference>
<proteinExistence type="inferred from homology"/>
<keyword evidence="4" id="KW-1133">Transmembrane helix</keyword>
<organism evidence="8 9">
    <name type="scientific">Chlamydomonas reinhardtii</name>
    <name type="common">Chlamydomonas smithii</name>
    <dbReference type="NCBI Taxonomy" id="3055"/>
    <lineage>
        <taxon>Eukaryota</taxon>
        <taxon>Viridiplantae</taxon>
        <taxon>Chlorophyta</taxon>
        <taxon>core chlorophytes</taxon>
        <taxon>Chlorophyceae</taxon>
        <taxon>CS clade</taxon>
        <taxon>Chlamydomonadales</taxon>
        <taxon>Chlamydomonadaceae</taxon>
        <taxon>Chlamydomonas</taxon>
    </lineage>
</organism>
<dbReference type="GeneID" id="5716307"/>
<dbReference type="Pfam" id="PF13850">
    <property type="entry name" value="ERGIC_N"/>
    <property type="match status" value="1"/>
</dbReference>
<dbReference type="ExpressionAtlas" id="A0A2K3DGA3">
    <property type="expression patterns" value="baseline and differential"/>
</dbReference>
<dbReference type="InterPro" id="IPR039542">
    <property type="entry name" value="Erv_N"/>
</dbReference>
<evidence type="ECO:0000256" key="5">
    <source>
        <dbReference type="ARBA" id="ARBA00023136"/>
    </source>
</evidence>
<evidence type="ECO:0000313" key="9">
    <source>
        <dbReference type="Proteomes" id="UP000006906"/>
    </source>
</evidence>
<feature type="domain" description="Endoplasmic reticulum vesicle transporter N-terminal" evidence="7">
    <location>
        <begin position="7"/>
        <end position="95"/>
    </location>
</feature>
<dbReference type="FunCoup" id="A0A2K3DGA3">
    <property type="interactions" value="153"/>
</dbReference>
<dbReference type="InterPro" id="IPR045888">
    <property type="entry name" value="Erv"/>
</dbReference>
<comment type="similarity">
    <text evidence="2">Belongs to the ERGIC family.</text>
</comment>
<dbReference type="InParanoid" id="A0A2K3DGA3"/>
<dbReference type="Proteomes" id="UP000006906">
    <property type="component" value="Chromosome 8"/>
</dbReference>
<dbReference type="STRING" id="3055.A0A2K3DGA3"/>
<dbReference type="Gramene" id="PNW79570">
    <property type="protein sequence ID" value="PNW79570"/>
    <property type="gene ID" value="CHLRE_08g358579v5"/>
</dbReference>
<evidence type="ECO:0000256" key="2">
    <source>
        <dbReference type="ARBA" id="ARBA00005648"/>
    </source>
</evidence>
<dbReference type="GO" id="GO:0030134">
    <property type="term" value="C:COPII-coated ER to Golgi transport vesicle"/>
    <property type="evidence" value="ECO:0000318"/>
    <property type="project" value="GO_Central"/>
</dbReference>
<protein>
    <submittedName>
        <fullName evidence="8">Uncharacterized protein</fullName>
    </submittedName>
</protein>
<feature type="domain" description="Endoplasmic reticulum vesicle transporter C-terminal" evidence="6">
    <location>
        <begin position="155"/>
        <end position="325"/>
    </location>
</feature>
<dbReference type="OrthoDB" id="270930at2759"/>
<dbReference type="GO" id="GO:0016020">
    <property type="term" value="C:membrane"/>
    <property type="evidence" value="ECO:0007669"/>
    <property type="project" value="UniProtKB-SubCell"/>
</dbReference>
<keyword evidence="3" id="KW-0812">Transmembrane</keyword>
<dbReference type="PANTHER" id="PTHR10984">
    <property type="entry name" value="ENDOPLASMIC RETICULUM-GOLGI INTERMEDIATE COMPARTMENT PROTEIN"/>
    <property type="match status" value="1"/>
</dbReference>
<keyword evidence="9" id="KW-1185">Reference proteome</keyword>
<dbReference type="KEGG" id="cre:CHLRE_08g358579v5"/>
<dbReference type="Pfam" id="PF07970">
    <property type="entry name" value="COPIIcoated_ERV"/>
    <property type="match status" value="1"/>
</dbReference>
<evidence type="ECO:0000256" key="4">
    <source>
        <dbReference type="ARBA" id="ARBA00022989"/>
    </source>
</evidence>
<evidence type="ECO:0000256" key="1">
    <source>
        <dbReference type="ARBA" id="ARBA00004141"/>
    </source>
</evidence>
<evidence type="ECO:0000313" key="8">
    <source>
        <dbReference type="EMBL" id="PNW79570.1"/>
    </source>
</evidence>
<name>A0A2K3DGA3_CHLRE</name>
<dbReference type="AlphaFoldDB" id="A0A2K3DGA3"/>
<accession>A0A2K3DGA3</accession>
<dbReference type="OMA" id="RAPCDFL"/>
<dbReference type="PANTHER" id="PTHR10984:SF25">
    <property type="entry name" value="ENDOPLASMIC RETICULUM-GOLGI INTERMEDIATE COMPARTMENT PROTEIN 3"/>
    <property type="match status" value="1"/>
</dbReference>
<dbReference type="InterPro" id="IPR012936">
    <property type="entry name" value="Erv_C"/>
</dbReference>
<gene>
    <name evidence="8" type="ORF">CHLRE_08g358579v5</name>
</gene>
<dbReference type="EMBL" id="CM008969">
    <property type="protein sequence ID" value="PNW79570.1"/>
    <property type="molecule type" value="Genomic_DNA"/>
</dbReference>
<comment type="subcellular location">
    <subcellularLocation>
        <location evidence="1">Membrane</location>
        <topology evidence="1">Multi-pass membrane protein</topology>
    </subcellularLocation>
</comment>
<reference evidence="8 9" key="1">
    <citation type="journal article" date="2007" name="Science">
        <title>The Chlamydomonas genome reveals the evolution of key animal and plant functions.</title>
        <authorList>
            <person name="Merchant S.S."/>
            <person name="Prochnik S.E."/>
            <person name="Vallon O."/>
            <person name="Harris E.H."/>
            <person name="Karpowicz S.J."/>
            <person name="Witman G.B."/>
            <person name="Terry A."/>
            <person name="Salamov A."/>
            <person name="Fritz-Laylin L.K."/>
            <person name="Marechal-Drouard L."/>
            <person name="Marshall W.F."/>
            <person name="Qu L.H."/>
            <person name="Nelson D.R."/>
            <person name="Sanderfoot A.A."/>
            <person name="Spalding M.H."/>
            <person name="Kapitonov V.V."/>
            <person name="Ren Q."/>
            <person name="Ferris P."/>
            <person name="Lindquist E."/>
            <person name="Shapiro H."/>
            <person name="Lucas S.M."/>
            <person name="Grimwood J."/>
            <person name="Schmutz J."/>
            <person name="Cardol P."/>
            <person name="Cerutti H."/>
            <person name="Chanfreau G."/>
            <person name="Chen C.L."/>
            <person name="Cognat V."/>
            <person name="Croft M.T."/>
            <person name="Dent R."/>
            <person name="Dutcher S."/>
            <person name="Fernandez E."/>
            <person name="Fukuzawa H."/>
            <person name="Gonzalez-Ballester D."/>
            <person name="Gonzalez-Halphen D."/>
            <person name="Hallmann A."/>
            <person name="Hanikenne M."/>
            <person name="Hippler M."/>
            <person name="Inwood W."/>
            <person name="Jabbari K."/>
            <person name="Kalanon M."/>
            <person name="Kuras R."/>
            <person name="Lefebvre P.A."/>
            <person name="Lemaire S.D."/>
            <person name="Lobanov A.V."/>
            <person name="Lohr M."/>
            <person name="Manuell A."/>
            <person name="Meier I."/>
            <person name="Mets L."/>
            <person name="Mittag M."/>
            <person name="Mittelmeier T."/>
            <person name="Moroney J.V."/>
            <person name="Moseley J."/>
            <person name="Napoli C."/>
            <person name="Nedelcu A.M."/>
            <person name="Niyogi K."/>
            <person name="Novoselov S.V."/>
            <person name="Paulsen I.T."/>
            <person name="Pazour G."/>
            <person name="Purton S."/>
            <person name="Ral J.P."/>
            <person name="Riano-Pachon D.M."/>
            <person name="Riekhof W."/>
            <person name="Rymarquis L."/>
            <person name="Schroda M."/>
            <person name="Stern D."/>
            <person name="Umen J."/>
            <person name="Willows R."/>
            <person name="Wilson N."/>
            <person name="Zimmer S.L."/>
            <person name="Allmer J."/>
            <person name="Balk J."/>
            <person name="Bisova K."/>
            <person name="Chen C.J."/>
            <person name="Elias M."/>
            <person name="Gendler K."/>
            <person name="Hauser C."/>
            <person name="Lamb M.R."/>
            <person name="Ledford H."/>
            <person name="Long J.C."/>
            <person name="Minagawa J."/>
            <person name="Page M.D."/>
            <person name="Pan J."/>
            <person name="Pootakham W."/>
            <person name="Roje S."/>
            <person name="Rose A."/>
            <person name="Stahlberg E."/>
            <person name="Terauchi A.M."/>
            <person name="Yang P."/>
            <person name="Ball S."/>
            <person name="Bowler C."/>
            <person name="Dieckmann C.L."/>
            <person name="Gladyshev V.N."/>
            <person name="Green P."/>
            <person name="Jorgensen R."/>
            <person name="Mayfield S."/>
            <person name="Mueller-Roeber B."/>
            <person name="Rajamani S."/>
            <person name="Sayre R.T."/>
            <person name="Brokstein P."/>
            <person name="Dubchak I."/>
            <person name="Goodstein D."/>
            <person name="Hornick L."/>
            <person name="Huang Y.W."/>
            <person name="Jhaveri J."/>
            <person name="Luo Y."/>
            <person name="Martinez D."/>
            <person name="Ngau W.C."/>
            <person name="Otillar B."/>
            <person name="Poliakov A."/>
            <person name="Porter A."/>
            <person name="Szajkowski L."/>
            <person name="Werner G."/>
            <person name="Zhou K."/>
            <person name="Grigoriev I.V."/>
            <person name="Rokhsar D.S."/>
            <person name="Grossman A.R."/>
        </authorList>
    </citation>
    <scope>NUCLEOTIDE SEQUENCE [LARGE SCALE GENOMIC DNA]</scope>
    <source>
        <strain evidence="9">CC-503</strain>
    </source>
</reference>
<dbReference type="GO" id="GO:0005783">
    <property type="term" value="C:endoplasmic reticulum"/>
    <property type="evidence" value="ECO:0000318"/>
    <property type="project" value="GO_Central"/>
</dbReference>
<keyword evidence="5" id="KW-0472">Membrane</keyword>
<evidence type="ECO:0000259" key="7">
    <source>
        <dbReference type="Pfam" id="PF13850"/>
    </source>
</evidence>
<sequence length="343" mass="38530">MGKGFRLSSLSAYVKPEAHLVNQTIHGALVTLCGVLLATLLTLHEIKSFYQMHRVTVLSVDLARRHALTINLDITFPSVPCAVLSIDVLDISGTAENDASFAHHMRVHKMRLDKAGNQIGKAEYHTPQSQQIMDTGGEQLVSVNIQEAMQHLVDMEDEADHHEGCHVYGTMEVKRVAGRLHLSVHQNMVFQMLPQLLGTHHIPKILNMSHVIKHLGFGPHYPGQLNPLDGYVRMVGREPFSYKYFLKVVPTEYYNRLGRATETHQYSVTEYAQPLQRGYAPAVDVHYDLSPIVMTINERPPSLLHFVVRLCAVVGGVFAITRLTDRWVDWLVRLVNKAAARGP</sequence>